<evidence type="ECO:0008006" key="3">
    <source>
        <dbReference type="Google" id="ProtNLM"/>
    </source>
</evidence>
<gene>
    <name evidence="1" type="ORF">BC351_32575</name>
</gene>
<dbReference type="OrthoDB" id="9816185at2"/>
<dbReference type="EMBL" id="MBTG01000025">
    <property type="protein sequence ID" value="OPH52994.1"/>
    <property type="molecule type" value="Genomic_DNA"/>
</dbReference>
<organism evidence="1 2">
    <name type="scientific">Paenibacillus ferrarius</name>
    <dbReference type="NCBI Taxonomy" id="1469647"/>
    <lineage>
        <taxon>Bacteria</taxon>
        <taxon>Bacillati</taxon>
        <taxon>Bacillota</taxon>
        <taxon>Bacilli</taxon>
        <taxon>Bacillales</taxon>
        <taxon>Paenibacillaceae</taxon>
        <taxon>Paenibacillus</taxon>
    </lineage>
</organism>
<sequence>MNKIKFQDEKEILAWAKVNVNRQPEVINRIQKMAVKRISVRNHMLTLIQQFDTKNLKKFINTHRHWSENYVKVIKGEHKRIPIFNENTNKVLKSIFEYAYLSLLNNDNFWELYGAEGNSISKSETRTLVGAHTRICPYCDKSEITNSNESNIDHFLPKSKLPLLSIFWKNFVIACVTCNSKLVKGEACLLPVLHPYYDEINKKIKFIFDSRTKKICVKATKGQDQRRAENFIQILKLRERYKEIWPRSEEIIFTKTINNLFHDYILNPRLNYKKNYNWNMIFDQSIQQRKNELLTLAGEDTQIKLKTDYYDHVQINDRKMWTNELNTLMRKRIDLLKLIDTKEF</sequence>
<name>A0A1V4HEQ7_9BACL</name>
<protein>
    <recommendedName>
        <fullName evidence="3">HNH domain-containing protein</fullName>
    </recommendedName>
</protein>
<keyword evidence="2" id="KW-1185">Reference proteome</keyword>
<dbReference type="AlphaFoldDB" id="A0A1V4HEQ7"/>
<evidence type="ECO:0000313" key="2">
    <source>
        <dbReference type="Proteomes" id="UP000190626"/>
    </source>
</evidence>
<evidence type="ECO:0000313" key="1">
    <source>
        <dbReference type="EMBL" id="OPH52994.1"/>
    </source>
</evidence>
<dbReference type="RefSeq" id="WP_079416187.1">
    <property type="nucleotide sequence ID" value="NZ_MBTG01000025.1"/>
</dbReference>
<dbReference type="Gene3D" id="1.10.30.50">
    <property type="match status" value="1"/>
</dbReference>
<reference evidence="2" key="1">
    <citation type="submission" date="2016-07" db="EMBL/GenBank/DDBJ databases">
        <authorList>
            <person name="Florea S."/>
            <person name="Webb J.S."/>
            <person name="Jaromczyk J."/>
            <person name="Schardl C.L."/>
        </authorList>
    </citation>
    <scope>NUCLEOTIDE SEQUENCE [LARGE SCALE GENOMIC DNA]</scope>
    <source>
        <strain evidence="2">CY1</strain>
    </source>
</reference>
<comment type="caution">
    <text evidence="1">The sequence shown here is derived from an EMBL/GenBank/DDBJ whole genome shotgun (WGS) entry which is preliminary data.</text>
</comment>
<dbReference type="Proteomes" id="UP000190626">
    <property type="component" value="Unassembled WGS sequence"/>
</dbReference>
<proteinExistence type="predicted"/>
<accession>A0A1V4HEQ7</accession>